<organism evidence="11 12">
    <name type="scientific">Pseudobacter ginsenosidimutans</name>
    <dbReference type="NCBI Taxonomy" id="661488"/>
    <lineage>
        <taxon>Bacteria</taxon>
        <taxon>Pseudomonadati</taxon>
        <taxon>Bacteroidota</taxon>
        <taxon>Chitinophagia</taxon>
        <taxon>Chitinophagales</taxon>
        <taxon>Chitinophagaceae</taxon>
        <taxon>Pseudobacter</taxon>
    </lineage>
</organism>
<keyword evidence="8" id="KW-0812">Transmembrane</keyword>
<keyword evidence="4" id="KW-0597">Phosphoprotein</keyword>
<dbReference type="InterPro" id="IPR003594">
    <property type="entry name" value="HATPase_dom"/>
</dbReference>
<keyword evidence="12" id="KW-1185">Reference proteome</keyword>
<dbReference type="EMBL" id="SGXA01000001">
    <property type="protein sequence ID" value="RZS75580.1"/>
    <property type="molecule type" value="Genomic_DNA"/>
</dbReference>
<dbReference type="PANTHER" id="PTHR43304:SF1">
    <property type="entry name" value="PAC DOMAIN-CONTAINING PROTEIN"/>
    <property type="match status" value="1"/>
</dbReference>
<feature type="coiled-coil region" evidence="7">
    <location>
        <begin position="280"/>
        <end position="318"/>
    </location>
</feature>
<evidence type="ECO:0000259" key="9">
    <source>
        <dbReference type="PROSITE" id="PS50109"/>
    </source>
</evidence>
<dbReference type="AlphaFoldDB" id="A0A4Q7N3N5"/>
<evidence type="ECO:0000256" key="2">
    <source>
        <dbReference type="ARBA" id="ARBA00004370"/>
    </source>
</evidence>
<reference evidence="11 12" key="1">
    <citation type="submission" date="2019-02" db="EMBL/GenBank/DDBJ databases">
        <title>Genomic Encyclopedia of Type Strains, Phase IV (KMG-IV): sequencing the most valuable type-strain genomes for metagenomic binning, comparative biology and taxonomic classification.</title>
        <authorList>
            <person name="Goeker M."/>
        </authorList>
    </citation>
    <scope>NUCLEOTIDE SEQUENCE [LARGE SCALE GENOMIC DNA]</scope>
    <source>
        <strain evidence="11 12">DSM 18116</strain>
    </source>
</reference>
<feature type="domain" description="Histidine kinase" evidence="9">
    <location>
        <begin position="325"/>
        <end position="538"/>
    </location>
</feature>
<dbReference type="Gene3D" id="6.10.340.10">
    <property type="match status" value="1"/>
</dbReference>
<dbReference type="InterPro" id="IPR003660">
    <property type="entry name" value="HAMP_dom"/>
</dbReference>
<keyword evidence="8" id="KW-1133">Transmembrane helix</keyword>
<dbReference type="GO" id="GO:0000155">
    <property type="term" value="F:phosphorelay sensor kinase activity"/>
    <property type="evidence" value="ECO:0007669"/>
    <property type="project" value="InterPro"/>
</dbReference>
<dbReference type="GO" id="GO:0016020">
    <property type="term" value="C:membrane"/>
    <property type="evidence" value="ECO:0007669"/>
    <property type="project" value="UniProtKB-SubCell"/>
</dbReference>
<evidence type="ECO:0000313" key="11">
    <source>
        <dbReference type="EMBL" id="RZS75580.1"/>
    </source>
</evidence>
<dbReference type="PROSITE" id="PS50885">
    <property type="entry name" value="HAMP"/>
    <property type="match status" value="1"/>
</dbReference>
<dbReference type="OrthoDB" id="9766459at2"/>
<dbReference type="SUPFAM" id="SSF47384">
    <property type="entry name" value="Homodimeric domain of signal transducing histidine kinase"/>
    <property type="match status" value="1"/>
</dbReference>
<accession>A0A4Q7N3N5</accession>
<keyword evidence="8" id="KW-0472">Membrane</keyword>
<dbReference type="InterPro" id="IPR004358">
    <property type="entry name" value="Sig_transdc_His_kin-like_C"/>
</dbReference>
<dbReference type="Gene3D" id="1.10.287.130">
    <property type="match status" value="1"/>
</dbReference>
<comment type="catalytic activity">
    <reaction evidence="1">
        <text>ATP + protein L-histidine = ADP + protein N-phospho-L-histidine.</text>
        <dbReference type="EC" id="2.7.13.3"/>
    </reaction>
</comment>
<keyword evidence="6" id="KW-0418">Kinase</keyword>
<dbReference type="SMART" id="SM00304">
    <property type="entry name" value="HAMP"/>
    <property type="match status" value="1"/>
</dbReference>
<keyword evidence="7" id="KW-0175">Coiled coil</keyword>
<protein>
    <recommendedName>
        <fullName evidence="3">histidine kinase</fullName>
        <ecNumber evidence="3">2.7.13.3</ecNumber>
    </recommendedName>
</protein>
<dbReference type="Pfam" id="PF00672">
    <property type="entry name" value="HAMP"/>
    <property type="match status" value="1"/>
</dbReference>
<dbReference type="Gene3D" id="3.30.565.10">
    <property type="entry name" value="Histidine kinase-like ATPase, C-terminal domain"/>
    <property type="match status" value="1"/>
</dbReference>
<evidence type="ECO:0000256" key="5">
    <source>
        <dbReference type="ARBA" id="ARBA00022679"/>
    </source>
</evidence>
<name>A0A4Q7N3N5_9BACT</name>
<dbReference type="SMART" id="SM00388">
    <property type="entry name" value="HisKA"/>
    <property type="match status" value="1"/>
</dbReference>
<feature type="domain" description="HAMP" evidence="10">
    <location>
        <begin position="240"/>
        <end position="292"/>
    </location>
</feature>
<dbReference type="Pfam" id="PF02518">
    <property type="entry name" value="HATPase_c"/>
    <property type="match status" value="1"/>
</dbReference>
<comment type="caution">
    <text evidence="11">The sequence shown here is derived from an EMBL/GenBank/DDBJ whole genome shotgun (WGS) entry which is preliminary data.</text>
</comment>
<dbReference type="InterPro" id="IPR036890">
    <property type="entry name" value="HATPase_C_sf"/>
</dbReference>
<keyword evidence="5" id="KW-0808">Transferase</keyword>
<dbReference type="InterPro" id="IPR052162">
    <property type="entry name" value="Sensor_kinase/Photoreceptor"/>
</dbReference>
<dbReference type="InterPro" id="IPR005467">
    <property type="entry name" value="His_kinase_dom"/>
</dbReference>
<evidence type="ECO:0000256" key="7">
    <source>
        <dbReference type="SAM" id="Coils"/>
    </source>
</evidence>
<dbReference type="PRINTS" id="PR00344">
    <property type="entry name" value="BCTRLSENSOR"/>
</dbReference>
<dbReference type="EC" id="2.7.13.3" evidence="3"/>
<dbReference type="CDD" id="cd06225">
    <property type="entry name" value="HAMP"/>
    <property type="match status" value="1"/>
</dbReference>
<dbReference type="InterPro" id="IPR036097">
    <property type="entry name" value="HisK_dim/P_sf"/>
</dbReference>
<sequence length="545" mass="61607">MAKKSIGRWFKNLSIKTKLYFTVGIMAALIAIELVALAFSIHTLSSVRAYVNGEALWSKGQKDALYQLVSYARTYNEDNFTKFKLSLAVPIADHKALVEFSKPAGERNESIIRESFIEGGNHPDDGTGMLNLFSRFYWVKYINKAIVAWMEADGMLPQFIAIGEKLHAEIKNPARSQERINAIMDEMETMNNRFTILENEFSMQLGEGSRWLERLILRILLGIAITVEFTGLILAIVVSRGISKGIDTILKSANAVGKGDFSVKAKVYSKDEIGVLANDFNAMALELEKLQNEIKEANADLEKKVESRTMELERKNKELEQFAYVASHDLQEPLKTVSGFVGLLNKQYKGRLDENADKYLEYILNASDRMKTLIKDLLVYSRIGRAIAFVLADCNILLHEVLADMDNNIKENKAKIHTEQLPVLYTFPTELKLLFQNLISNAIKFRKRGVQPEISITVTKIPGFWKFAISDNGIGIDQQHRDRIFVIFQRLHNKKDYEGSGIGLAHCKKIVELHGGEIWVESIPGIGSTFYFTISEVPPGIQEEK</sequence>
<evidence type="ECO:0000259" key="10">
    <source>
        <dbReference type="PROSITE" id="PS50885"/>
    </source>
</evidence>
<dbReference type="PROSITE" id="PS50109">
    <property type="entry name" value="HIS_KIN"/>
    <property type="match status" value="1"/>
</dbReference>
<proteinExistence type="predicted"/>
<evidence type="ECO:0000256" key="3">
    <source>
        <dbReference type="ARBA" id="ARBA00012438"/>
    </source>
</evidence>
<dbReference type="PANTHER" id="PTHR43304">
    <property type="entry name" value="PHYTOCHROME-LIKE PROTEIN CPH1"/>
    <property type="match status" value="1"/>
</dbReference>
<comment type="subcellular location">
    <subcellularLocation>
        <location evidence="2">Membrane</location>
    </subcellularLocation>
</comment>
<dbReference type="CDD" id="cd00082">
    <property type="entry name" value="HisKA"/>
    <property type="match status" value="1"/>
</dbReference>
<evidence type="ECO:0000256" key="8">
    <source>
        <dbReference type="SAM" id="Phobius"/>
    </source>
</evidence>
<dbReference type="InterPro" id="IPR003661">
    <property type="entry name" value="HisK_dim/P_dom"/>
</dbReference>
<evidence type="ECO:0000256" key="6">
    <source>
        <dbReference type="ARBA" id="ARBA00022777"/>
    </source>
</evidence>
<dbReference type="RefSeq" id="WP_130539938.1">
    <property type="nucleotide sequence ID" value="NZ_CP042431.1"/>
</dbReference>
<dbReference type="Proteomes" id="UP000293874">
    <property type="component" value="Unassembled WGS sequence"/>
</dbReference>
<dbReference type="FunFam" id="3.30.565.10:FF:000006">
    <property type="entry name" value="Sensor histidine kinase WalK"/>
    <property type="match status" value="1"/>
</dbReference>
<feature type="transmembrane region" description="Helical" evidence="8">
    <location>
        <begin position="20"/>
        <end position="39"/>
    </location>
</feature>
<dbReference type="SUPFAM" id="SSF55874">
    <property type="entry name" value="ATPase domain of HSP90 chaperone/DNA topoisomerase II/histidine kinase"/>
    <property type="match status" value="1"/>
</dbReference>
<evidence type="ECO:0000313" key="12">
    <source>
        <dbReference type="Proteomes" id="UP000293874"/>
    </source>
</evidence>
<gene>
    <name evidence="11" type="ORF">EV199_1449</name>
</gene>
<dbReference type="Pfam" id="PF00512">
    <property type="entry name" value="HisKA"/>
    <property type="match status" value="1"/>
</dbReference>
<evidence type="ECO:0000256" key="1">
    <source>
        <dbReference type="ARBA" id="ARBA00000085"/>
    </source>
</evidence>
<dbReference type="SUPFAM" id="SSF158472">
    <property type="entry name" value="HAMP domain-like"/>
    <property type="match status" value="1"/>
</dbReference>
<dbReference type="SMART" id="SM00387">
    <property type="entry name" value="HATPase_c"/>
    <property type="match status" value="1"/>
</dbReference>
<evidence type="ECO:0000256" key="4">
    <source>
        <dbReference type="ARBA" id="ARBA00022553"/>
    </source>
</evidence>